<proteinExistence type="predicted"/>
<dbReference type="Proteomes" id="UP000663868">
    <property type="component" value="Unassembled WGS sequence"/>
</dbReference>
<reference evidence="1" key="1">
    <citation type="submission" date="2021-02" db="EMBL/GenBank/DDBJ databases">
        <authorList>
            <person name="Nowell W R."/>
        </authorList>
    </citation>
    <scope>NUCLEOTIDE SEQUENCE</scope>
</reference>
<dbReference type="AlphaFoldDB" id="A0A819I7P8"/>
<evidence type="ECO:0000313" key="2">
    <source>
        <dbReference type="Proteomes" id="UP000663868"/>
    </source>
</evidence>
<evidence type="ECO:0000313" key="1">
    <source>
        <dbReference type="EMBL" id="CAF3912141.1"/>
    </source>
</evidence>
<name>A0A819I7P8_9BILA</name>
<dbReference type="EMBL" id="CAJOBB010001859">
    <property type="protein sequence ID" value="CAF3912141.1"/>
    <property type="molecule type" value="Genomic_DNA"/>
</dbReference>
<sequence length="96" mass="11221">MLPPQLYKQHSSLYETLSKLKQQPIQSLISTIDQYQNWLKNSFISNIRAQQWCNGEALKNLSSFINDKSHRVIDKAIMTQLYKKISFCQNTISIKT</sequence>
<organism evidence="1 2">
    <name type="scientific">Adineta steineri</name>
    <dbReference type="NCBI Taxonomy" id="433720"/>
    <lineage>
        <taxon>Eukaryota</taxon>
        <taxon>Metazoa</taxon>
        <taxon>Spiralia</taxon>
        <taxon>Gnathifera</taxon>
        <taxon>Rotifera</taxon>
        <taxon>Eurotatoria</taxon>
        <taxon>Bdelloidea</taxon>
        <taxon>Adinetida</taxon>
        <taxon>Adinetidae</taxon>
        <taxon>Adineta</taxon>
    </lineage>
</organism>
<accession>A0A819I7P8</accession>
<protein>
    <submittedName>
        <fullName evidence="1">Uncharacterized protein</fullName>
    </submittedName>
</protein>
<gene>
    <name evidence="1" type="ORF">KXQ929_LOCUS23414</name>
</gene>
<comment type="caution">
    <text evidence="1">The sequence shown here is derived from an EMBL/GenBank/DDBJ whole genome shotgun (WGS) entry which is preliminary data.</text>
</comment>